<dbReference type="PANTHER" id="PTHR43783:SF2">
    <property type="entry name" value="UDP-N-ACETYLGLUCOSAMINE 1-CARBOXYVINYLTRANSFERASE 2"/>
    <property type="match status" value="1"/>
</dbReference>
<organism evidence="16 17">
    <name type="scientific">Streptococcus rupicaprae</name>
    <dbReference type="NCBI Taxonomy" id="759619"/>
    <lineage>
        <taxon>Bacteria</taxon>
        <taxon>Bacillati</taxon>
        <taxon>Bacillota</taxon>
        <taxon>Bacilli</taxon>
        <taxon>Lactobacillales</taxon>
        <taxon>Streptococcaceae</taxon>
        <taxon>Streptococcus</taxon>
    </lineage>
</organism>
<evidence type="ECO:0000256" key="6">
    <source>
        <dbReference type="ARBA" id="ARBA00022960"/>
    </source>
</evidence>
<comment type="subcellular location">
    <subcellularLocation>
        <location evidence="1">Cytoplasm</location>
    </subcellularLocation>
</comment>
<keyword evidence="6" id="KW-0133">Cell shape</keyword>
<keyword evidence="3" id="KW-0963">Cytoplasm</keyword>
<dbReference type="EC" id="2.5.1.7" evidence="11"/>
<dbReference type="NCBIfam" id="NF006873">
    <property type="entry name" value="PRK09369.1"/>
    <property type="match status" value="1"/>
</dbReference>
<protein>
    <recommendedName>
        <fullName evidence="12">UDP-N-acetylglucosamine 1-carboxyvinyltransferase</fullName>
        <ecNumber evidence="11">2.5.1.7</ecNumber>
    </recommendedName>
    <alternativeName>
        <fullName evidence="13">UDP-N-acetylglucosamine enolpyruvyl transferase</fullName>
    </alternativeName>
</protein>
<dbReference type="Pfam" id="PF00275">
    <property type="entry name" value="EPSP_synthase"/>
    <property type="match status" value="1"/>
</dbReference>
<evidence type="ECO:0000313" key="16">
    <source>
        <dbReference type="EMBL" id="MET3558460.1"/>
    </source>
</evidence>
<dbReference type="Gene3D" id="3.65.10.10">
    <property type="entry name" value="Enolpyruvate transferase domain"/>
    <property type="match status" value="2"/>
</dbReference>
<gene>
    <name evidence="16" type="ORF">ABID29_001585</name>
</gene>
<evidence type="ECO:0000256" key="7">
    <source>
        <dbReference type="ARBA" id="ARBA00022984"/>
    </source>
</evidence>
<dbReference type="InterPro" id="IPR013792">
    <property type="entry name" value="RNA3'P_cycl/enolpyr_Trfase_a/b"/>
</dbReference>
<dbReference type="CDD" id="cd01555">
    <property type="entry name" value="UdpNAET"/>
    <property type="match status" value="1"/>
</dbReference>
<feature type="domain" description="Enolpyruvate transferase" evidence="15">
    <location>
        <begin position="18"/>
        <end position="413"/>
    </location>
</feature>
<dbReference type="Proteomes" id="UP001549122">
    <property type="component" value="Unassembled WGS sequence"/>
</dbReference>
<keyword evidence="9" id="KW-0961">Cell wall biogenesis/degradation</keyword>
<reference evidence="16 17" key="1">
    <citation type="submission" date="2024-06" db="EMBL/GenBank/DDBJ databases">
        <title>Genomic Encyclopedia of Type Strains, Phase IV (KMG-IV): sequencing the most valuable type-strain genomes for metagenomic binning, comparative biology and taxonomic classification.</title>
        <authorList>
            <person name="Goeker M."/>
        </authorList>
    </citation>
    <scope>NUCLEOTIDE SEQUENCE [LARGE SCALE GENOMIC DNA]</scope>
    <source>
        <strain evidence="16 17">DSM 28303</strain>
    </source>
</reference>
<name>A0ABV2FIS7_9STRE</name>
<evidence type="ECO:0000256" key="12">
    <source>
        <dbReference type="ARBA" id="ARBA00039754"/>
    </source>
</evidence>
<evidence type="ECO:0000256" key="9">
    <source>
        <dbReference type="ARBA" id="ARBA00023316"/>
    </source>
</evidence>
<evidence type="ECO:0000256" key="8">
    <source>
        <dbReference type="ARBA" id="ARBA00023306"/>
    </source>
</evidence>
<evidence type="ECO:0000256" key="1">
    <source>
        <dbReference type="ARBA" id="ARBA00004496"/>
    </source>
</evidence>
<evidence type="ECO:0000256" key="11">
    <source>
        <dbReference type="ARBA" id="ARBA00039108"/>
    </source>
</evidence>
<sequence>MLEEKFIIVEKSPALERKVVTIQGSKNSALGIVAAACLNDAEVQLNNVPDLRDFRIIREMLRKNGIKFEMKEDYCLVDSSNCSSYQLDYAITADFRASYYFIAPILKKFKKVSLAFPGGDDFVSRPIDQHFKGIKKLGGIIEESKDQYTVYADKLIGNDIHFDLITSGGTMNIMLISTLAEGRTVMTNCATDPEVVDLAKLLNKMGHRIVGAGTHKITIYPSKTKVNKKIVHTVIPDRLIAGTFLMLPGIVGGEITISNAVPEHLESLIYTLEEMGLQISYSKEGLTSKKIGPLTGHRCVTGMYPLFATDLQQPLTALMLYSNTDSSVQDNVYYHRFSHVEELSKLGVDLVRKDNIAYVKGNSFQKLKKGVSVNCRDVRAGTCLLLTALGIDGETRLYDIKHLLRGYEDIVGELSNLGMKIRFSS</sequence>
<proteinExistence type="inferred from homology"/>
<keyword evidence="7" id="KW-0573">Peptidoglycan synthesis</keyword>
<evidence type="ECO:0000256" key="5">
    <source>
        <dbReference type="ARBA" id="ARBA00022679"/>
    </source>
</evidence>
<dbReference type="InterPro" id="IPR001986">
    <property type="entry name" value="Enolpyruvate_Tfrase_dom"/>
</dbReference>
<dbReference type="PANTHER" id="PTHR43783">
    <property type="entry name" value="UDP-N-ACETYLGLUCOSAMINE 1-CARBOXYVINYLTRANSFERASE"/>
    <property type="match status" value="1"/>
</dbReference>
<keyword evidence="8" id="KW-0131">Cell cycle</keyword>
<comment type="catalytic activity">
    <reaction evidence="14">
        <text>phosphoenolpyruvate + UDP-N-acetyl-alpha-D-glucosamine = UDP-N-acetyl-3-O-(1-carboxyvinyl)-alpha-D-glucosamine + phosphate</text>
        <dbReference type="Rhea" id="RHEA:18681"/>
        <dbReference type="ChEBI" id="CHEBI:43474"/>
        <dbReference type="ChEBI" id="CHEBI:57705"/>
        <dbReference type="ChEBI" id="CHEBI:58702"/>
        <dbReference type="ChEBI" id="CHEBI:68483"/>
        <dbReference type="EC" id="2.5.1.7"/>
    </reaction>
</comment>
<evidence type="ECO:0000256" key="14">
    <source>
        <dbReference type="ARBA" id="ARBA00047527"/>
    </source>
</evidence>
<dbReference type="EMBL" id="JBEPLO010000017">
    <property type="protein sequence ID" value="MET3558460.1"/>
    <property type="molecule type" value="Genomic_DNA"/>
</dbReference>
<evidence type="ECO:0000256" key="10">
    <source>
        <dbReference type="ARBA" id="ARBA00038367"/>
    </source>
</evidence>
<evidence type="ECO:0000259" key="15">
    <source>
        <dbReference type="Pfam" id="PF00275"/>
    </source>
</evidence>
<evidence type="ECO:0000256" key="13">
    <source>
        <dbReference type="ARBA" id="ARBA00042842"/>
    </source>
</evidence>
<evidence type="ECO:0000256" key="2">
    <source>
        <dbReference type="ARBA" id="ARBA00004752"/>
    </source>
</evidence>
<evidence type="ECO:0000256" key="3">
    <source>
        <dbReference type="ARBA" id="ARBA00022490"/>
    </source>
</evidence>
<comment type="similarity">
    <text evidence="10">Belongs to the EPSP synthase family. MurA subfamily.</text>
</comment>
<evidence type="ECO:0000256" key="4">
    <source>
        <dbReference type="ARBA" id="ARBA00022618"/>
    </source>
</evidence>
<keyword evidence="5 16" id="KW-0808">Transferase</keyword>
<comment type="pathway">
    <text evidence="2">Cell wall biogenesis; peptidoglycan biosynthesis.</text>
</comment>
<evidence type="ECO:0000313" key="17">
    <source>
        <dbReference type="Proteomes" id="UP001549122"/>
    </source>
</evidence>
<dbReference type="InterPro" id="IPR036968">
    <property type="entry name" value="Enolpyruvate_Tfrase_sf"/>
</dbReference>
<accession>A0ABV2FIS7</accession>
<dbReference type="InterPro" id="IPR050068">
    <property type="entry name" value="MurA_subfamily"/>
</dbReference>
<dbReference type="GO" id="GO:0008760">
    <property type="term" value="F:UDP-N-acetylglucosamine 1-carboxyvinyltransferase activity"/>
    <property type="evidence" value="ECO:0007669"/>
    <property type="project" value="UniProtKB-EC"/>
</dbReference>
<dbReference type="SUPFAM" id="SSF55205">
    <property type="entry name" value="EPT/RTPC-like"/>
    <property type="match status" value="1"/>
</dbReference>
<comment type="caution">
    <text evidence="16">The sequence shown here is derived from an EMBL/GenBank/DDBJ whole genome shotgun (WGS) entry which is preliminary data.</text>
</comment>
<dbReference type="RefSeq" id="WP_354365605.1">
    <property type="nucleotide sequence ID" value="NZ_JBEPLO010000017.1"/>
</dbReference>
<dbReference type="InterPro" id="IPR005750">
    <property type="entry name" value="UDP_GlcNAc_COvinyl_MurA"/>
</dbReference>
<keyword evidence="17" id="KW-1185">Reference proteome</keyword>
<keyword evidence="4" id="KW-0132">Cell division</keyword>